<dbReference type="PROSITE" id="PS50110">
    <property type="entry name" value="RESPONSE_REGULATORY"/>
    <property type="match status" value="1"/>
</dbReference>
<dbReference type="RefSeq" id="WP_408073763.1">
    <property type="nucleotide sequence ID" value="NZ_JBELQB010000003.1"/>
</dbReference>
<gene>
    <name evidence="3" type="ORF">ABS768_04440</name>
</gene>
<protein>
    <recommendedName>
        <fullName evidence="2">Response regulatory domain-containing protein</fullName>
    </recommendedName>
</protein>
<evidence type="ECO:0000256" key="1">
    <source>
        <dbReference type="PROSITE-ProRule" id="PRU00169"/>
    </source>
</evidence>
<dbReference type="SUPFAM" id="SSF52172">
    <property type="entry name" value="CheY-like"/>
    <property type="match status" value="1"/>
</dbReference>
<evidence type="ECO:0000313" key="3">
    <source>
        <dbReference type="EMBL" id="MFL9836734.1"/>
    </source>
</evidence>
<evidence type="ECO:0000313" key="4">
    <source>
        <dbReference type="Proteomes" id="UP001629059"/>
    </source>
</evidence>
<comment type="caution">
    <text evidence="3">The sequence shown here is derived from an EMBL/GenBank/DDBJ whole genome shotgun (WGS) entry which is preliminary data.</text>
</comment>
<dbReference type="InterPro" id="IPR011006">
    <property type="entry name" value="CheY-like_superfamily"/>
</dbReference>
<dbReference type="SMART" id="SM00448">
    <property type="entry name" value="REC"/>
    <property type="match status" value="1"/>
</dbReference>
<dbReference type="Proteomes" id="UP001629059">
    <property type="component" value="Unassembled WGS sequence"/>
</dbReference>
<evidence type="ECO:0000259" key="2">
    <source>
        <dbReference type="PROSITE" id="PS50110"/>
    </source>
</evidence>
<dbReference type="Gene3D" id="3.40.50.2300">
    <property type="match status" value="1"/>
</dbReference>
<feature type="modified residue" description="4-aspartylphosphate" evidence="1">
    <location>
        <position position="59"/>
    </location>
</feature>
<proteinExistence type="predicted"/>
<sequence length="137" mass="15780">MNEMKPIVLIDDDVDDIDLLVEAYHTLSYTNKLLIFHDSVKAYDYFTENGILPFLVISDVLMPKMTGLELHEKLLAFPGFKEHYIPFVFFSGAPVPPPSVSNNSLIMHCYFEKKCDFEELRLTLDSIISHYFALSLK</sequence>
<accession>A0ABW8Y9U4</accession>
<dbReference type="EMBL" id="JBELQB010000003">
    <property type="protein sequence ID" value="MFL9836734.1"/>
    <property type="molecule type" value="Genomic_DNA"/>
</dbReference>
<keyword evidence="1" id="KW-0597">Phosphoprotein</keyword>
<feature type="domain" description="Response regulatory" evidence="2">
    <location>
        <begin position="6"/>
        <end position="128"/>
    </location>
</feature>
<keyword evidence="4" id="KW-1185">Reference proteome</keyword>
<organism evidence="3 4">
    <name type="scientific">Flavobacterium rhizophilum</name>
    <dbReference type="NCBI Taxonomy" id="3163296"/>
    <lineage>
        <taxon>Bacteria</taxon>
        <taxon>Pseudomonadati</taxon>
        <taxon>Bacteroidota</taxon>
        <taxon>Flavobacteriia</taxon>
        <taxon>Flavobacteriales</taxon>
        <taxon>Flavobacteriaceae</taxon>
        <taxon>Flavobacterium</taxon>
    </lineage>
</organism>
<name>A0ABW8Y9U4_9FLAO</name>
<dbReference type="InterPro" id="IPR001789">
    <property type="entry name" value="Sig_transdc_resp-reg_receiver"/>
</dbReference>
<reference evidence="3 4" key="1">
    <citation type="submission" date="2024-06" db="EMBL/GenBank/DDBJ databases">
        <authorList>
            <person name="Kaempfer P."/>
            <person name="Viver T."/>
        </authorList>
    </citation>
    <scope>NUCLEOTIDE SEQUENCE [LARGE SCALE GENOMIC DNA]</scope>
    <source>
        <strain evidence="3 4">ST-75</strain>
    </source>
</reference>